<accession>A0A0C9LUH5</accession>
<evidence type="ECO:0000313" key="2">
    <source>
        <dbReference type="Proteomes" id="UP000053815"/>
    </source>
</evidence>
<dbReference type="Proteomes" id="UP000053815">
    <property type="component" value="Unassembled WGS sequence"/>
</dbReference>
<organism evidence="1">
    <name type="scientific">Mucor ambiguus</name>
    <dbReference type="NCBI Taxonomy" id="91626"/>
    <lineage>
        <taxon>Eukaryota</taxon>
        <taxon>Fungi</taxon>
        <taxon>Fungi incertae sedis</taxon>
        <taxon>Mucoromycota</taxon>
        <taxon>Mucoromycotina</taxon>
        <taxon>Mucoromycetes</taxon>
        <taxon>Mucorales</taxon>
        <taxon>Mucorineae</taxon>
        <taxon>Mucoraceae</taxon>
        <taxon>Mucor</taxon>
    </lineage>
</organism>
<dbReference type="SUPFAM" id="SSF52047">
    <property type="entry name" value="RNI-like"/>
    <property type="match status" value="1"/>
</dbReference>
<evidence type="ECO:0008006" key="3">
    <source>
        <dbReference type="Google" id="ProtNLM"/>
    </source>
</evidence>
<reference evidence="1" key="1">
    <citation type="submission" date="2014-09" db="EMBL/GenBank/DDBJ databases">
        <title>Draft genome sequence of an oleaginous Mucoromycotina fungus Mucor ambiguus NBRC6742.</title>
        <authorList>
            <person name="Takeda I."/>
            <person name="Yamane N."/>
            <person name="Morita T."/>
            <person name="Tamano K."/>
            <person name="Machida M."/>
            <person name="Baker S."/>
            <person name="Koike H."/>
        </authorList>
    </citation>
    <scope>NUCLEOTIDE SEQUENCE</scope>
    <source>
        <strain evidence="1">NBRC 6742</strain>
    </source>
</reference>
<evidence type="ECO:0000313" key="1">
    <source>
        <dbReference type="EMBL" id="GAN05035.1"/>
    </source>
</evidence>
<keyword evidence="2" id="KW-1185">Reference proteome</keyword>
<proteinExistence type="predicted"/>
<sequence>MIKALEYPDNPARQFVRKLVVDEQWIYERSSRDYTILSALGRLCPNLMIIESNKPTREFYKELLNLRQEGHLSRVEHISEPNHSHTRNYYKTTMAFKDTLVELLVSRDLNIDIRQTGSIKAAFKIAEYLGEFKCLKRLHFDLAQDVALHRIEDLLSLCSNTSMLEAVKVTMAIKKEEETFDSDCTDVHGLSRLPSVKKFTLINREHLSNQDMVYIMHKFPGLKHLHFTTEGHYSEESENECYTTEVVQQFSRYMSQLDRCHLSLFKAAPALILDAITQLSRGFKVDDLLVHASELVDDEKCGYLNILEPTQMQRMSHTIHLILPTLHVGPLYQTALEAFAPQIKKLQIYGTMNPKGTRTNTSSISNVQIATNRILSESVSFVSSNFTRLRKLYLYNLIISTRSSTEMMRNTRLHLDDLYIYQCALNPQTLHRFSHCLDYVRRFRLEDVAFWIRDDLTMVDDQKSCEIDMPYTAFDTIFLPDDHPADVILVKVWTDTTTKHFLHRRNHDGGNEVAEQDYNEIKALDGNTQSIHVKCRKCTAIDFGCCRFLIRN</sequence>
<name>A0A0C9LUH5_9FUNG</name>
<dbReference type="OrthoDB" id="2239689at2759"/>
<protein>
    <recommendedName>
        <fullName evidence="3">F-box domain-containing protein</fullName>
    </recommendedName>
</protein>
<dbReference type="EMBL" id="DF836369">
    <property type="protein sequence ID" value="GAN05035.1"/>
    <property type="molecule type" value="Genomic_DNA"/>
</dbReference>
<dbReference type="Gene3D" id="3.80.10.10">
    <property type="entry name" value="Ribonuclease Inhibitor"/>
    <property type="match status" value="1"/>
</dbReference>
<gene>
    <name evidence="1" type="ORF">MAM1_0080d04504</name>
</gene>
<dbReference type="InterPro" id="IPR032675">
    <property type="entry name" value="LRR_dom_sf"/>
</dbReference>
<dbReference type="AlphaFoldDB" id="A0A0C9LUH5"/>